<dbReference type="PIRSF" id="PIRSF028301">
    <property type="entry name" value="UCP028301"/>
    <property type="match status" value="1"/>
</dbReference>
<evidence type="ECO:0000313" key="3">
    <source>
        <dbReference type="Proteomes" id="UP000186309"/>
    </source>
</evidence>
<dbReference type="PANTHER" id="PTHR35850">
    <property type="entry name" value="CYTOPLASMIC PROTEIN-RELATED"/>
    <property type="match status" value="1"/>
</dbReference>
<dbReference type="STRING" id="1387353.BSF38_03747"/>
<evidence type="ECO:0008006" key="4">
    <source>
        <dbReference type="Google" id="ProtNLM"/>
    </source>
</evidence>
<dbReference type="KEGG" id="pbor:BSF38_03747"/>
<feature type="region of interest" description="Disordered" evidence="1">
    <location>
        <begin position="166"/>
        <end position="188"/>
    </location>
</feature>
<organism evidence="2 3">
    <name type="scientific">Paludisphaera borealis</name>
    <dbReference type="NCBI Taxonomy" id="1387353"/>
    <lineage>
        <taxon>Bacteria</taxon>
        <taxon>Pseudomonadati</taxon>
        <taxon>Planctomycetota</taxon>
        <taxon>Planctomycetia</taxon>
        <taxon>Isosphaerales</taxon>
        <taxon>Isosphaeraceae</taxon>
        <taxon>Paludisphaera</taxon>
    </lineage>
</organism>
<dbReference type="Pfam" id="PF05591">
    <property type="entry name" value="T6SS_VipA"/>
    <property type="match status" value="1"/>
</dbReference>
<evidence type="ECO:0000256" key="1">
    <source>
        <dbReference type="SAM" id="MobiDB-lite"/>
    </source>
</evidence>
<dbReference type="RefSeq" id="WP_076348121.1">
    <property type="nucleotide sequence ID" value="NZ_CP019082.1"/>
</dbReference>
<protein>
    <recommendedName>
        <fullName evidence="4">Type VI secretion system contractile sheath small subunit</fullName>
    </recommendedName>
</protein>
<proteinExistence type="predicted"/>
<accession>A0A1U7CTF7</accession>
<dbReference type="Proteomes" id="UP000186309">
    <property type="component" value="Chromosome"/>
</dbReference>
<dbReference type="InterPro" id="IPR008312">
    <property type="entry name" value="T6SS_TssB1"/>
</dbReference>
<keyword evidence="3" id="KW-1185">Reference proteome</keyword>
<sequence>MPRDESLQHKLDRVRPPRVQITYDVEVGDAEVKKELPFVMGVLADLSGHPDPDAEPLPDLKDEKRKFVEINRDNFDKVMKGIKPRLALRVENKIENDQSKIGVELKFRSMEDFEPTNVVNQIEPLRKLLEARQRLAELKSKIVTNDRLDSLLQRIISDTDQLKRLGRETGHFDESATEQAPTTEETQS</sequence>
<evidence type="ECO:0000313" key="2">
    <source>
        <dbReference type="EMBL" id="APW62212.1"/>
    </source>
</evidence>
<dbReference type="AlphaFoldDB" id="A0A1U7CTF7"/>
<dbReference type="EMBL" id="CP019082">
    <property type="protein sequence ID" value="APW62212.1"/>
    <property type="molecule type" value="Genomic_DNA"/>
</dbReference>
<gene>
    <name evidence="2" type="ORF">BSF38_03747</name>
</gene>
<reference evidence="3" key="1">
    <citation type="submission" date="2016-12" db="EMBL/GenBank/DDBJ databases">
        <title>Comparative genomics of four Isosphaeraceae planctomycetes: a common pool of plasmids and glycoside hydrolase genes.</title>
        <authorList>
            <person name="Ivanova A."/>
        </authorList>
    </citation>
    <scope>NUCLEOTIDE SEQUENCE [LARGE SCALE GENOMIC DNA]</scope>
    <source>
        <strain evidence="3">PX4</strain>
    </source>
</reference>
<dbReference type="NCBIfam" id="TIGR03358">
    <property type="entry name" value="VI_chp_5"/>
    <property type="match status" value="1"/>
</dbReference>
<dbReference type="OrthoDB" id="9789942at2"/>
<name>A0A1U7CTF7_9BACT</name>
<dbReference type="PANTHER" id="PTHR35850:SF1">
    <property type="entry name" value="TYPE VI SECRETION SYSTEM SHEATH PROTEIN TSSB1"/>
    <property type="match status" value="1"/>
</dbReference>
<feature type="compositionally biased region" description="Low complexity" evidence="1">
    <location>
        <begin position="177"/>
        <end position="188"/>
    </location>
</feature>